<sequence length="67" mass="7376">MPLVKTSKVVPVCILSLHRKMMMTSAENYSENERKAVVAGEVKEQSVHRHNGARFGCKSAESAGIFV</sequence>
<dbReference type="Proteomes" id="UP000433928">
    <property type="component" value="Unassembled WGS sequence"/>
</dbReference>
<name>A0A6A2FVP2_BACUN</name>
<accession>A0A6A2FVP2</accession>
<evidence type="ECO:0000313" key="1">
    <source>
        <dbReference type="EMBL" id="KAB4167590.1"/>
    </source>
</evidence>
<dbReference type="AlphaFoldDB" id="A0A6A2FVP2"/>
<evidence type="ECO:0000313" key="2">
    <source>
        <dbReference type="Proteomes" id="UP000433928"/>
    </source>
</evidence>
<dbReference type="EMBL" id="WCUG01000023">
    <property type="protein sequence ID" value="KAB4167590.1"/>
    <property type="molecule type" value="Genomic_DNA"/>
</dbReference>
<gene>
    <name evidence="1" type="ORF">GAQ59_18015</name>
</gene>
<reference evidence="1 2" key="1">
    <citation type="journal article" date="2019" name="Nat. Med.">
        <title>A library of human gut bacterial isolates paired with longitudinal multiomics data enables mechanistic microbiome research.</title>
        <authorList>
            <person name="Poyet M."/>
            <person name="Groussin M."/>
            <person name="Gibbons S.M."/>
            <person name="Avila-Pacheco J."/>
            <person name="Jiang X."/>
            <person name="Kearney S.M."/>
            <person name="Perrotta A.R."/>
            <person name="Berdy B."/>
            <person name="Zhao S."/>
            <person name="Lieberman T.D."/>
            <person name="Swanson P.K."/>
            <person name="Smith M."/>
            <person name="Roesemann S."/>
            <person name="Alexander J.E."/>
            <person name="Rich S.A."/>
            <person name="Livny J."/>
            <person name="Vlamakis H."/>
            <person name="Clish C."/>
            <person name="Bullock K."/>
            <person name="Deik A."/>
            <person name="Scott J."/>
            <person name="Pierce K.A."/>
            <person name="Xavier R.J."/>
            <person name="Alm E.J."/>
        </authorList>
    </citation>
    <scope>NUCLEOTIDE SEQUENCE [LARGE SCALE GENOMIC DNA]</scope>
    <source>
        <strain evidence="1 2">BIOML-A27</strain>
    </source>
</reference>
<organism evidence="1 2">
    <name type="scientific">Bacteroides uniformis</name>
    <dbReference type="NCBI Taxonomy" id="820"/>
    <lineage>
        <taxon>Bacteria</taxon>
        <taxon>Pseudomonadati</taxon>
        <taxon>Bacteroidota</taxon>
        <taxon>Bacteroidia</taxon>
        <taxon>Bacteroidales</taxon>
        <taxon>Bacteroidaceae</taxon>
        <taxon>Bacteroides</taxon>
    </lineage>
</organism>
<proteinExistence type="predicted"/>
<protein>
    <submittedName>
        <fullName evidence="1">Uncharacterized protein</fullName>
    </submittedName>
</protein>
<comment type="caution">
    <text evidence="1">The sequence shown here is derived from an EMBL/GenBank/DDBJ whole genome shotgun (WGS) entry which is preliminary data.</text>
</comment>